<dbReference type="EnsemblBacteria" id="ABF40418">
    <property type="protein sequence ID" value="ABF40418"/>
    <property type="gene ID" value="Acid345_1416"/>
</dbReference>
<gene>
    <name evidence="1" type="ordered locus">Acid345_1416</name>
</gene>
<dbReference type="AlphaFoldDB" id="Q1IRT2"/>
<dbReference type="KEGG" id="aba:Acid345_1416"/>
<dbReference type="RefSeq" id="WP_011522220.1">
    <property type="nucleotide sequence ID" value="NC_008009.1"/>
</dbReference>
<proteinExistence type="predicted"/>
<dbReference type="STRING" id="204669.Acid345_1416"/>
<organism evidence="1 2">
    <name type="scientific">Koribacter versatilis (strain Ellin345)</name>
    <dbReference type="NCBI Taxonomy" id="204669"/>
    <lineage>
        <taxon>Bacteria</taxon>
        <taxon>Pseudomonadati</taxon>
        <taxon>Acidobacteriota</taxon>
        <taxon>Terriglobia</taxon>
        <taxon>Terriglobales</taxon>
        <taxon>Candidatus Korobacteraceae</taxon>
        <taxon>Candidatus Korobacter</taxon>
    </lineage>
</organism>
<reference evidence="1 2" key="1">
    <citation type="journal article" date="2009" name="Appl. Environ. Microbiol.">
        <title>Three genomes from the phylum Acidobacteria provide insight into the lifestyles of these microorganisms in soils.</title>
        <authorList>
            <person name="Ward N.L."/>
            <person name="Challacombe J.F."/>
            <person name="Janssen P.H."/>
            <person name="Henrissat B."/>
            <person name="Coutinho P.M."/>
            <person name="Wu M."/>
            <person name="Xie G."/>
            <person name="Haft D.H."/>
            <person name="Sait M."/>
            <person name="Badger J."/>
            <person name="Barabote R.D."/>
            <person name="Bradley B."/>
            <person name="Brettin T.S."/>
            <person name="Brinkac L.M."/>
            <person name="Bruce D."/>
            <person name="Creasy T."/>
            <person name="Daugherty S.C."/>
            <person name="Davidsen T.M."/>
            <person name="DeBoy R.T."/>
            <person name="Detter J.C."/>
            <person name="Dodson R.J."/>
            <person name="Durkin A.S."/>
            <person name="Ganapathy A."/>
            <person name="Gwinn-Giglio M."/>
            <person name="Han C.S."/>
            <person name="Khouri H."/>
            <person name="Kiss H."/>
            <person name="Kothari S.P."/>
            <person name="Madupu R."/>
            <person name="Nelson K.E."/>
            <person name="Nelson W.C."/>
            <person name="Paulsen I."/>
            <person name="Penn K."/>
            <person name="Ren Q."/>
            <person name="Rosovitz M.J."/>
            <person name="Selengut J.D."/>
            <person name="Shrivastava S."/>
            <person name="Sullivan S.A."/>
            <person name="Tapia R."/>
            <person name="Thompson L.S."/>
            <person name="Watkins K.L."/>
            <person name="Yang Q."/>
            <person name="Yu C."/>
            <person name="Zafar N."/>
            <person name="Zhou L."/>
            <person name="Kuske C.R."/>
        </authorList>
    </citation>
    <scope>NUCLEOTIDE SEQUENCE [LARGE SCALE GENOMIC DNA]</scope>
    <source>
        <strain evidence="1 2">Ellin345</strain>
    </source>
</reference>
<accession>Q1IRT2</accession>
<dbReference type="Proteomes" id="UP000002432">
    <property type="component" value="Chromosome"/>
</dbReference>
<evidence type="ECO:0000313" key="2">
    <source>
        <dbReference type="Proteomes" id="UP000002432"/>
    </source>
</evidence>
<evidence type="ECO:0000313" key="1">
    <source>
        <dbReference type="EMBL" id="ABF40418.1"/>
    </source>
</evidence>
<dbReference type="HOGENOM" id="CLU_2246421_0_0_0"/>
<dbReference type="EMBL" id="CP000360">
    <property type="protein sequence ID" value="ABF40418.1"/>
    <property type="molecule type" value="Genomic_DNA"/>
</dbReference>
<sequence>MQSGSSFRRCLALILALAVFTLAGIQIAHWDNERNVGQAGFRISQNADGLCPICSSTPVGHGAAPTTSAPVCFEGQAQVFSVAALSDGIQPDFHLHIRPPPALA</sequence>
<name>Q1IRT2_KORVE</name>
<keyword evidence="2" id="KW-1185">Reference proteome</keyword>
<protein>
    <submittedName>
        <fullName evidence="1">Uncharacterized protein</fullName>
    </submittedName>
</protein>